<organism evidence="1 2">
    <name type="scientific">Streptomyces filamentosus NRRL 15998</name>
    <dbReference type="NCBI Taxonomy" id="457431"/>
    <lineage>
        <taxon>Bacteria</taxon>
        <taxon>Bacillati</taxon>
        <taxon>Actinomycetota</taxon>
        <taxon>Actinomycetes</taxon>
        <taxon>Kitasatosporales</taxon>
        <taxon>Streptomycetaceae</taxon>
        <taxon>Streptomyces</taxon>
    </lineage>
</organism>
<name>D6APM2_STRFL</name>
<proteinExistence type="predicted"/>
<dbReference type="EMBL" id="DS999644">
    <property type="protein sequence ID" value="EFE75718.2"/>
    <property type="molecule type" value="Genomic_DNA"/>
</dbReference>
<dbReference type="GO" id="GO:0050308">
    <property type="term" value="F:sugar-phosphatase activity"/>
    <property type="evidence" value="ECO:0007669"/>
    <property type="project" value="TreeGrafter"/>
</dbReference>
<evidence type="ECO:0000313" key="1">
    <source>
        <dbReference type="EMBL" id="EFE75718.2"/>
    </source>
</evidence>
<dbReference type="InterPro" id="IPR036412">
    <property type="entry name" value="HAD-like_sf"/>
</dbReference>
<dbReference type="InterPro" id="IPR023198">
    <property type="entry name" value="PGP-like_dom2"/>
</dbReference>
<dbReference type="SFLD" id="SFLDS00003">
    <property type="entry name" value="Haloacid_Dehalogenase"/>
    <property type="match status" value="1"/>
</dbReference>
<dbReference type="InterPro" id="IPR051806">
    <property type="entry name" value="HAD-like_SPP"/>
</dbReference>
<dbReference type="Proteomes" id="UP000003986">
    <property type="component" value="Unassembled WGS sequence"/>
</dbReference>
<keyword evidence="1" id="KW-0378">Hydrolase</keyword>
<protein>
    <submittedName>
        <fullName evidence="1">HAD-superfamily hydrolase subfamily IA</fullName>
    </submittedName>
</protein>
<dbReference type="SUPFAM" id="SSF56784">
    <property type="entry name" value="HAD-like"/>
    <property type="match status" value="1"/>
</dbReference>
<dbReference type="PANTHER" id="PTHR43481">
    <property type="entry name" value="FRUCTOSE-1-PHOSPHATE PHOSPHATASE"/>
    <property type="match status" value="1"/>
</dbReference>
<accession>D6APM2</accession>
<dbReference type="SFLD" id="SFLDG01135">
    <property type="entry name" value="C1.5.6:_HAD__Beta-PGM__Phospha"/>
    <property type="match status" value="1"/>
</dbReference>
<gene>
    <name evidence="1" type="ORF">SSGG_03085</name>
</gene>
<dbReference type="NCBIfam" id="TIGR01509">
    <property type="entry name" value="HAD-SF-IA-v3"/>
    <property type="match status" value="1"/>
</dbReference>
<dbReference type="SFLD" id="SFLDG01129">
    <property type="entry name" value="C1.5:_HAD__Beta-PGM__Phosphata"/>
    <property type="match status" value="1"/>
</dbReference>
<reference evidence="2" key="2">
    <citation type="submission" date="2008-12" db="EMBL/GenBank/DDBJ databases">
        <title>Annotation of Streptomyces roseosporus strain NRRL 15998.</title>
        <authorList>
            <consortium name="The Broad Institute Genome Sequencing Platform"/>
            <consortium name="Broad Institute Microbial Sequencing Center"/>
            <person name="Fischbach M."/>
            <person name="Ward D."/>
            <person name="Young S."/>
            <person name="Kodira C.D."/>
            <person name="Zeng Q."/>
            <person name="Koehrsen M."/>
            <person name="Godfrey P."/>
            <person name="Alvarado L."/>
            <person name="Berlin A.M."/>
            <person name="Borenstein D."/>
            <person name="Chen Z."/>
            <person name="Engels R."/>
            <person name="Freedman E."/>
            <person name="Gellesch M."/>
            <person name="Goldberg J."/>
            <person name="Griggs A."/>
            <person name="Gujja S."/>
            <person name="Heiman D.I."/>
            <person name="Hepburn T.A."/>
            <person name="Howarth C."/>
            <person name="Jen D."/>
            <person name="Larson L."/>
            <person name="Lewis B."/>
            <person name="Mehta T."/>
            <person name="Park D."/>
            <person name="Pearson M."/>
            <person name="Roberts A."/>
            <person name="Saif S."/>
            <person name="Shea T.D."/>
            <person name="Shenoy N."/>
            <person name="Sisk P."/>
            <person name="Stolte C."/>
            <person name="Sykes S.N."/>
            <person name="Walk T."/>
            <person name="White J."/>
            <person name="Yandava C."/>
            <person name="Straight P."/>
            <person name="Clardy J."/>
            <person name="Hung D."/>
            <person name="Kolter R."/>
            <person name="Mekalanos J."/>
            <person name="Walker S."/>
            <person name="Walsh C.T."/>
            <person name="Wieland B.L.C."/>
            <person name="Ilzarbe M."/>
            <person name="Galagan J."/>
            <person name="Nusbaum C."/>
            <person name="Birren B."/>
        </authorList>
    </citation>
    <scope>NUCLEOTIDE SEQUENCE [LARGE SCALE GENOMIC DNA]</scope>
    <source>
        <strain evidence="2">NRRL 15998</strain>
    </source>
</reference>
<dbReference type="Gene3D" id="1.10.150.240">
    <property type="entry name" value="Putative phosphatase, domain 2"/>
    <property type="match status" value="1"/>
</dbReference>
<dbReference type="InterPro" id="IPR023214">
    <property type="entry name" value="HAD_sf"/>
</dbReference>
<dbReference type="PANTHER" id="PTHR43481:SF4">
    <property type="entry name" value="GLYCEROL-1-PHOSPHATE PHOSPHOHYDROLASE 1-RELATED"/>
    <property type="match status" value="1"/>
</dbReference>
<reference evidence="2" key="1">
    <citation type="submission" date="2008-10" db="EMBL/GenBank/DDBJ databases">
        <authorList>
            <person name="Molnar K."/>
        </authorList>
    </citation>
    <scope>NUCLEOTIDE SEQUENCE [LARGE SCALE GENOMIC DNA]</scope>
    <source>
        <strain evidence="2">NRRL 15998</strain>
    </source>
</reference>
<evidence type="ECO:0000313" key="2">
    <source>
        <dbReference type="Proteomes" id="UP000003986"/>
    </source>
</evidence>
<dbReference type="Pfam" id="PF00702">
    <property type="entry name" value="Hydrolase"/>
    <property type="match status" value="1"/>
</dbReference>
<dbReference type="InterPro" id="IPR006439">
    <property type="entry name" value="HAD-SF_hydro_IA"/>
</dbReference>
<dbReference type="AlphaFoldDB" id="D6APM2"/>
<dbReference type="Gene3D" id="3.40.50.1000">
    <property type="entry name" value="HAD superfamily/HAD-like"/>
    <property type="match status" value="1"/>
</dbReference>
<sequence>MTARDRPLCEHARMKISAVLFDVDGVLLDSAGAHRRVWDAWSAARGLDPEKVWELTFGRRPEDTVRDVAAHLDPATERRTLDRLLTREMDGIQPVEGAPGLLESLSGSPWAIVTSGARDFVRASFAATGLALPAVQVYADDVRHAKPAPDCFALAASRLGVPASECLVVEDAPAGIQAAVAAGCVAVGLTTTHTEEALGWAHLCVATLADVRSLVTEYG</sequence>